<dbReference type="OrthoDB" id="3704102at2759"/>
<dbReference type="Proteomes" id="UP000799424">
    <property type="component" value="Unassembled WGS sequence"/>
</dbReference>
<name>A0A6A6ZRS4_9PLEO</name>
<evidence type="ECO:0000313" key="2">
    <source>
        <dbReference type="Proteomes" id="UP000799424"/>
    </source>
</evidence>
<proteinExistence type="predicted"/>
<sequence>MSDISGMLQFFLGNGDHGVSQAELRRLLQGVLQTGIDFKCQPTVKTHPTSTPETVTFPDMPNAGISYDGLLNEFKRIAAGSANWGSPNFMGFPDAATASQRYVLLC</sequence>
<dbReference type="EMBL" id="MU006231">
    <property type="protein sequence ID" value="KAF2823791.1"/>
    <property type="molecule type" value="Genomic_DNA"/>
</dbReference>
<organism evidence="1 2">
    <name type="scientific">Ophiobolus disseminans</name>
    <dbReference type="NCBI Taxonomy" id="1469910"/>
    <lineage>
        <taxon>Eukaryota</taxon>
        <taxon>Fungi</taxon>
        <taxon>Dikarya</taxon>
        <taxon>Ascomycota</taxon>
        <taxon>Pezizomycotina</taxon>
        <taxon>Dothideomycetes</taxon>
        <taxon>Pleosporomycetidae</taxon>
        <taxon>Pleosporales</taxon>
        <taxon>Pleosporineae</taxon>
        <taxon>Phaeosphaeriaceae</taxon>
        <taxon>Ophiobolus</taxon>
    </lineage>
</organism>
<dbReference type="AlphaFoldDB" id="A0A6A6ZRS4"/>
<keyword evidence="2" id="KW-1185">Reference proteome</keyword>
<accession>A0A6A6ZRS4</accession>
<gene>
    <name evidence="1" type="ORF">CC86DRAFT_372006</name>
</gene>
<reference evidence="1" key="1">
    <citation type="journal article" date="2020" name="Stud. Mycol.">
        <title>101 Dothideomycetes genomes: a test case for predicting lifestyles and emergence of pathogens.</title>
        <authorList>
            <person name="Haridas S."/>
            <person name="Albert R."/>
            <person name="Binder M."/>
            <person name="Bloem J."/>
            <person name="Labutti K."/>
            <person name="Salamov A."/>
            <person name="Andreopoulos B."/>
            <person name="Baker S."/>
            <person name="Barry K."/>
            <person name="Bills G."/>
            <person name="Bluhm B."/>
            <person name="Cannon C."/>
            <person name="Castanera R."/>
            <person name="Culley D."/>
            <person name="Daum C."/>
            <person name="Ezra D."/>
            <person name="Gonzalez J."/>
            <person name="Henrissat B."/>
            <person name="Kuo A."/>
            <person name="Liang C."/>
            <person name="Lipzen A."/>
            <person name="Lutzoni F."/>
            <person name="Magnuson J."/>
            <person name="Mondo S."/>
            <person name="Nolan M."/>
            <person name="Ohm R."/>
            <person name="Pangilinan J."/>
            <person name="Park H.-J."/>
            <person name="Ramirez L."/>
            <person name="Alfaro M."/>
            <person name="Sun H."/>
            <person name="Tritt A."/>
            <person name="Yoshinaga Y."/>
            <person name="Zwiers L.-H."/>
            <person name="Turgeon B."/>
            <person name="Goodwin S."/>
            <person name="Spatafora J."/>
            <person name="Crous P."/>
            <person name="Grigoriev I."/>
        </authorList>
    </citation>
    <scope>NUCLEOTIDE SEQUENCE</scope>
    <source>
        <strain evidence="1">CBS 113818</strain>
    </source>
</reference>
<evidence type="ECO:0000313" key="1">
    <source>
        <dbReference type="EMBL" id="KAF2823791.1"/>
    </source>
</evidence>
<protein>
    <submittedName>
        <fullName evidence="1">Uncharacterized protein</fullName>
    </submittedName>
</protein>